<gene>
    <name evidence="7" type="ORF">DES36_12520</name>
</gene>
<dbReference type="GO" id="GO:0005886">
    <property type="term" value="C:plasma membrane"/>
    <property type="evidence" value="ECO:0007669"/>
    <property type="project" value="UniProtKB-SubCell"/>
</dbReference>
<dbReference type="PANTHER" id="PTHR30250:SF11">
    <property type="entry name" value="O-ANTIGEN TRANSPORTER-RELATED"/>
    <property type="match status" value="1"/>
</dbReference>
<protein>
    <submittedName>
        <fullName evidence="7">O-antigen/teichoic acid export membrane protein</fullName>
    </submittedName>
</protein>
<dbReference type="OrthoDB" id="371333at2"/>
<feature type="transmembrane region" description="Helical" evidence="6">
    <location>
        <begin position="41"/>
        <end position="59"/>
    </location>
</feature>
<evidence type="ECO:0000256" key="1">
    <source>
        <dbReference type="ARBA" id="ARBA00004651"/>
    </source>
</evidence>
<evidence type="ECO:0000256" key="6">
    <source>
        <dbReference type="SAM" id="Phobius"/>
    </source>
</evidence>
<feature type="transmembrane region" description="Helical" evidence="6">
    <location>
        <begin position="173"/>
        <end position="194"/>
    </location>
</feature>
<keyword evidence="4 6" id="KW-1133">Transmembrane helix</keyword>
<evidence type="ECO:0000256" key="4">
    <source>
        <dbReference type="ARBA" id="ARBA00022989"/>
    </source>
</evidence>
<comment type="caution">
    <text evidence="7">The sequence shown here is derived from an EMBL/GenBank/DDBJ whole genome shotgun (WGS) entry which is preliminary data.</text>
</comment>
<feature type="transmembrane region" description="Helical" evidence="6">
    <location>
        <begin position="114"/>
        <end position="134"/>
    </location>
</feature>
<evidence type="ECO:0000313" key="7">
    <source>
        <dbReference type="EMBL" id="RBP58085.1"/>
    </source>
</evidence>
<dbReference type="PANTHER" id="PTHR30250">
    <property type="entry name" value="PST FAMILY PREDICTED COLANIC ACID TRANSPORTER"/>
    <property type="match status" value="1"/>
</dbReference>
<keyword evidence="2" id="KW-1003">Cell membrane</keyword>
<feature type="transmembrane region" description="Helical" evidence="6">
    <location>
        <begin position="383"/>
        <end position="404"/>
    </location>
</feature>
<keyword evidence="3 6" id="KW-0812">Transmembrane</keyword>
<name>A0A366HX48_9FIRM</name>
<feature type="transmembrane region" description="Helical" evidence="6">
    <location>
        <begin position="360"/>
        <end position="377"/>
    </location>
</feature>
<feature type="transmembrane region" description="Helical" evidence="6">
    <location>
        <begin position="425"/>
        <end position="453"/>
    </location>
</feature>
<feature type="transmembrane region" description="Helical" evidence="6">
    <location>
        <begin position="80"/>
        <end position="102"/>
    </location>
</feature>
<keyword evidence="8" id="KW-1185">Reference proteome</keyword>
<feature type="transmembrane region" description="Helical" evidence="6">
    <location>
        <begin position="325"/>
        <end position="348"/>
    </location>
</feature>
<dbReference type="InterPro" id="IPR050833">
    <property type="entry name" value="Poly_Biosynth_Transport"/>
</dbReference>
<dbReference type="InterPro" id="IPR002797">
    <property type="entry name" value="Polysacc_synth"/>
</dbReference>
<dbReference type="EMBL" id="QNRX01000025">
    <property type="protein sequence ID" value="RBP58085.1"/>
    <property type="molecule type" value="Genomic_DNA"/>
</dbReference>
<accession>A0A366HX48</accession>
<dbReference type="Pfam" id="PF01943">
    <property type="entry name" value="Polysacc_synt"/>
    <property type="match status" value="1"/>
</dbReference>
<dbReference type="RefSeq" id="WP_113921770.1">
    <property type="nucleotide sequence ID" value="NZ_QNRX01000025.1"/>
</dbReference>
<feature type="transmembrane region" description="Helical" evidence="6">
    <location>
        <begin position="291"/>
        <end position="310"/>
    </location>
</feature>
<feature type="transmembrane region" description="Helical" evidence="6">
    <location>
        <begin position="9"/>
        <end position="29"/>
    </location>
</feature>
<evidence type="ECO:0000256" key="3">
    <source>
        <dbReference type="ARBA" id="ARBA00022692"/>
    </source>
</evidence>
<dbReference type="AlphaFoldDB" id="A0A366HX48"/>
<sequence length="474" mass="55583">MIRFIKNSSLYLLTTIILNASSFLLLPYYTRLISPDEFGNIYLMQTISTILGMIASIQIQTSITRYYYDYKENTQKLKNMYSSIICYTFLQSTIIYGFVFYMNSKIFWFLEIEFFPYMAFFLISSYLLIFYNLVLSLLYVEEKARVISIISILAGIISIILTIILVNKFDDKIYGFALSKLLSAIFYFILFIYFSKDYFTIKFRMTDIKEYITFSLQRLPTGFSSWLVTFADRFMVYGYIGAYENGLYSTGYKMGQIPDLIYNAINQAYVPYVFNNYTNQNDKNNTKLIEIANYMFTLFIFVIFILIVFSKELIFILDRRYKDSLGIMIIILMAYGLNGIKLIFHCPMDYVKKYGKIKSIIWMSSAVINVILNAILIPKFGVYGAAIATLISYIVTIIPTIYFSNKAIYIKYDYVKMFKVTMISIIYSFLFLFDISILNLIMKIMVTIFYMLVLIKVNDIKICDVKNTIIQMKR</sequence>
<dbReference type="Proteomes" id="UP000253490">
    <property type="component" value="Unassembled WGS sequence"/>
</dbReference>
<evidence type="ECO:0000313" key="8">
    <source>
        <dbReference type="Proteomes" id="UP000253490"/>
    </source>
</evidence>
<reference evidence="7 8" key="1">
    <citation type="submission" date="2018-06" db="EMBL/GenBank/DDBJ databases">
        <title>Genomic Encyclopedia of Type Strains, Phase IV (KMG-IV): sequencing the most valuable type-strain genomes for metagenomic binning, comparative biology and taxonomic classification.</title>
        <authorList>
            <person name="Goeker M."/>
        </authorList>
    </citation>
    <scope>NUCLEOTIDE SEQUENCE [LARGE SCALE GENOMIC DNA]</scope>
    <source>
        <strain evidence="7 8">DSM 22112</strain>
    </source>
</reference>
<evidence type="ECO:0000256" key="2">
    <source>
        <dbReference type="ARBA" id="ARBA00022475"/>
    </source>
</evidence>
<evidence type="ECO:0000256" key="5">
    <source>
        <dbReference type="ARBA" id="ARBA00023136"/>
    </source>
</evidence>
<organism evidence="7 8">
    <name type="scientific">Alkalibaculum bacchi</name>
    <dbReference type="NCBI Taxonomy" id="645887"/>
    <lineage>
        <taxon>Bacteria</taxon>
        <taxon>Bacillati</taxon>
        <taxon>Bacillota</taxon>
        <taxon>Clostridia</taxon>
        <taxon>Eubacteriales</taxon>
        <taxon>Eubacteriaceae</taxon>
        <taxon>Alkalibaculum</taxon>
    </lineage>
</organism>
<keyword evidence="5 6" id="KW-0472">Membrane</keyword>
<comment type="subcellular location">
    <subcellularLocation>
        <location evidence="1">Cell membrane</location>
        <topology evidence="1">Multi-pass membrane protein</topology>
    </subcellularLocation>
</comment>
<feature type="transmembrane region" description="Helical" evidence="6">
    <location>
        <begin position="146"/>
        <end position="167"/>
    </location>
</feature>
<proteinExistence type="predicted"/>